<gene>
    <name evidence="8" type="ORF">KVV02_000140</name>
</gene>
<feature type="region of interest" description="Disordered" evidence="5">
    <location>
        <begin position="161"/>
        <end position="214"/>
    </location>
</feature>
<accession>A0A9P8A6E6</accession>
<evidence type="ECO:0000313" key="8">
    <source>
        <dbReference type="EMBL" id="KAG9323246.1"/>
    </source>
</evidence>
<keyword evidence="4 6" id="KW-0472">Membrane</keyword>
<feature type="transmembrane region" description="Helical" evidence="6">
    <location>
        <begin position="409"/>
        <end position="429"/>
    </location>
</feature>
<feature type="domain" description="DUF202" evidence="7">
    <location>
        <begin position="358"/>
        <end position="433"/>
    </location>
</feature>
<organism evidence="8 9">
    <name type="scientific">Mortierella alpina</name>
    <name type="common">Oleaginous fungus</name>
    <name type="synonym">Mortierella renispora</name>
    <dbReference type="NCBI Taxonomy" id="64518"/>
    <lineage>
        <taxon>Eukaryota</taxon>
        <taxon>Fungi</taxon>
        <taxon>Fungi incertae sedis</taxon>
        <taxon>Mucoromycota</taxon>
        <taxon>Mortierellomycotina</taxon>
        <taxon>Mortierellomycetes</taxon>
        <taxon>Mortierellales</taxon>
        <taxon>Mortierellaceae</taxon>
        <taxon>Mortierella</taxon>
    </lineage>
</organism>
<sequence length="620" mass="67586">MAAADTKTWGVPQSRSQSSFLSTGSSESSTGVDGQRRGSDQGNHSAISFCNTALSSEPDVNPLDEKEGDAIDEADVEDLQLASTSALFNGKLEPYQQPLNQQQHDTRHATPSTPREQNISPPPVNAGHKNSFERFPETIIHFPDSLPTLSLMTFEPSPVGAAATMENNDQSHEGQTTESGKRRSLRKRLSLKGLGLGLPHSRRQHNNNNLLPVDRRDQGTYRQWSRDSNLTLINGQGSTLVIREDLQEPTDSFEKTRLDATPIHSNPTAITSGVYTPSSSSRARSPIVCGMDMPKSYYSSPQKTFGGMGAGGGDDPRRYQSPSPTATTGTMSPAGKRYVDTRKRNKGDKAALKKAVTMFSNERTFNHWIKFGMLLGALAMTLLNFSITESNHRGFNQELANRAGRIGQSVGVCLMVICLLCLLYAAATYHWRHIGLVQDKSDGRYLDRIGPTLLTIGLFVTYAINVVLTIQVSSQMDDGFQPSVFYNAHHDMTAPSVTPTVAPPPILTPPAHDTPPVFDTPSLPTGSTILVDNVDEYDNDDDDDEEYADDDLEEEDYNPEAKFVPVKNSDAFNPTETDGTDPRNERSPTSPAPTVPVIGTESEDPLTDPSVEQSGTEAVS</sequence>
<feature type="transmembrane region" description="Helical" evidence="6">
    <location>
        <begin position="368"/>
        <end position="388"/>
    </location>
</feature>
<evidence type="ECO:0000313" key="9">
    <source>
        <dbReference type="Proteomes" id="UP000717515"/>
    </source>
</evidence>
<keyword evidence="2 6" id="KW-0812">Transmembrane</keyword>
<dbReference type="PANTHER" id="PTHR46140">
    <property type="entry name" value="VACUOLAR TRANSPORTER CHAPERONE 1-RELATED"/>
    <property type="match status" value="1"/>
</dbReference>
<feature type="compositionally biased region" description="Polar residues" evidence="5">
    <location>
        <begin position="40"/>
        <end position="55"/>
    </location>
</feature>
<evidence type="ECO:0000256" key="5">
    <source>
        <dbReference type="SAM" id="MobiDB-lite"/>
    </source>
</evidence>
<feature type="region of interest" description="Disordered" evidence="5">
    <location>
        <begin position="496"/>
        <end position="620"/>
    </location>
</feature>
<comment type="subcellular location">
    <subcellularLocation>
        <location evidence="1">Endomembrane system</location>
        <topology evidence="1">Multi-pass membrane protein</topology>
    </subcellularLocation>
</comment>
<dbReference type="EMBL" id="JAIFTL010000109">
    <property type="protein sequence ID" value="KAG9323246.1"/>
    <property type="molecule type" value="Genomic_DNA"/>
</dbReference>
<proteinExistence type="predicted"/>
<feature type="compositionally biased region" description="Low complexity" evidence="5">
    <location>
        <begin position="14"/>
        <end position="29"/>
    </location>
</feature>
<dbReference type="AlphaFoldDB" id="A0A9P8A6E6"/>
<dbReference type="Proteomes" id="UP000717515">
    <property type="component" value="Unassembled WGS sequence"/>
</dbReference>
<evidence type="ECO:0000256" key="3">
    <source>
        <dbReference type="ARBA" id="ARBA00022989"/>
    </source>
</evidence>
<dbReference type="PANTHER" id="PTHR46140:SF1">
    <property type="entry name" value="VACUOLAR TRANSPORTER CHAPERONE COMPLEX SUBUNIT 4-RELATED"/>
    <property type="match status" value="1"/>
</dbReference>
<evidence type="ECO:0000256" key="2">
    <source>
        <dbReference type="ARBA" id="ARBA00022692"/>
    </source>
</evidence>
<dbReference type="GO" id="GO:0012505">
    <property type="term" value="C:endomembrane system"/>
    <property type="evidence" value="ECO:0007669"/>
    <property type="project" value="UniProtKB-SubCell"/>
</dbReference>
<evidence type="ECO:0000259" key="7">
    <source>
        <dbReference type="Pfam" id="PF02656"/>
    </source>
</evidence>
<evidence type="ECO:0000256" key="1">
    <source>
        <dbReference type="ARBA" id="ARBA00004127"/>
    </source>
</evidence>
<feature type="compositionally biased region" description="Polar residues" evidence="5">
    <location>
        <begin position="99"/>
        <end position="119"/>
    </location>
</feature>
<dbReference type="Pfam" id="PF02656">
    <property type="entry name" value="DUF202"/>
    <property type="match status" value="1"/>
</dbReference>
<comment type="caution">
    <text evidence="8">The sequence shown here is derived from an EMBL/GenBank/DDBJ whole genome shotgun (WGS) entry which is preliminary data.</text>
</comment>
<dbReference type="InterPro" id="IPR003807">
    <property type="entry name" value="DUF202"/>
</dbReference>
<evidence type="ECO:0000256" key="4">
    <source>
        <dbReference type="ARBA" id="ARBA00023136"/>
    </source>
</evidence>
<keyword evidence="3 6" id="KW-1133">Transmembrane helix</keyword>
<protein>
    <recommendedName>
        <fullName evidence="7">DUF202 domain-containing protein</fullName>
    </recommendedName>
</protein>
<feature type="region of interest" description="Disordered" evidence="5">
    <location>
        <begin position="99"/>
        <end position="125"/>
    </location>
</feature>
<feature type="compositionally biased region" description="Polar residues" evidence="5">
    <location>
        <begin position="320"/>
        <end position="331"/>
    </location>
</feature>
<name>A0A9P8A6E6_MORAP</name>
<feature type="region of interest" description="Disordered" evidence="5">
    <location>
        <begin position="306"/>
        <end position="335"/>
    </location>
</feature>
<feature type="compositionally biased region" description="Acidic residues" evidence="5">
    <location>
        <begin position="533"/>
        <end position="558"/>
    </location>
</feature>
<feature type="transmembrane region" description="Helical" evidence="6">
    <location>
        <begin position="449"/>
        <end position="468"/>
    </location>
</feature>
<feature type="compositionally biased region" description="Polar residues" evidence="5">
    <location>
        <begin position="165"/>
        <end position="178"/>
    </location>
</feature>
<feature type="region of interest" description="Disordered" evidence="5">
    <location>
        <begin position="1"/>
        <end position="77"/>
    </location>
</feature>
<feature type="region of interest" description="Disordered" evidence="5">
    <location>
        <begin position="263"/>
        <end position="283"/>
    </location>
</feature>
<evidence type="ECO:0000256" key="6">
    <source>
        <dbReference type="SAM" id="Phobius"/>
    </source>
</evidence>
<dbReference type="InterPro" id="IPR051572">
    <property type="entry name" value="VTC_Complex_Subunit"/>
</dbReference>
<feature type="compositionally biased region" description="Polar residues" evidence="5">
    <location>
        <begin position="610"/>
        <end position="620"/>
    </location>
</feature>
<reference evidence="8" key="1">
    <citation type="submission" date="2021-07" db="EMBL/GenBank/DDBJ databases">
        <title>Draft genome of Mortierella alpina, strain LL118, isolated from an aspen leaf litter sample.</title>
        <authorList>
            <person name="Yang S."/>
            <person name="Vinatzer B.A."/>
        </authorList>
    </citation>
    <scope>NUCLEOTIDE SEQUENCE</scope>
    <source>
        <strain evidence="8">LL118</strain>
    </source>
</reference>